<dbReference type="InterPro" id="IPR009758">
    <property type="entry name" value="DUF1326"/>
</dbReference>
<dbReference type="RefSeq" id="WP_254571080.1">
    <property type="nucleotide sequence ID" value="NZ_CP098502.1"/>
</dbReference>
<dbReference type="InterPro" id="IPR014581">
    <property type="entry name" value="UCP033303"/>
</dbReference>
<dbReference type="Pfam" id="PF07040">
    <property type="entry name" value="DUF1326"/>
    <property type="match status" value="1"/>
</dbReference>
<evidence type="ECO:0000313" key="2">
    <source>
        <dbReference type="Proteomes" id="UP001056035"/>
    </source>
</evidence>
<protein>
    <submittedName>
        <fullName evidence="1">DUF1326 domain-containing protein</fullName>
    </submittedName>
</protein>
<evidence type="ECO:0000313" key="1">
    <source>
        <dbReference type="EMBL" id="UTI64375.1"/>
    </source>
</evidence>
<gene>
    <name evidence="1" type="ORF">NBH00_23935</name>
</gene>
<proteinExistence type="predicted"/>
<dbReference type="Proteomes" id="UP001056035">
    <property type="component" value="Chromosome"/>
</dbReference>
<organism evidence="1 2">
    <name type="scientific">Paraconexibacter antarcticus</name>
    <dbReference type="NCBI Taxonomy" id="2949664"/>
    <lineage>
        <taxon>Bacteria</taxon>
        <taxon>Bacillati</taxon>
        <taxon>Actinomycetota</taxon>
        <taxon>Thermoleophilia</taxon>
        <taxon>Solirubrobacterales</taxon>
        <taxon>Paraconexibacteraceae</taxon>
        <taxon>Paraconexibacter</taxon>
    </lineage>
</organism>
<reference evidence="1 2" key="1">
    <citation type="submission" date="2022-06" db="EMBL/GenBank/DDBJ databases">
        <title>Paraconexibacter antarcticus.</title>
        <authorList>
            <person name="Kim C.S."/>
        </authorList>
    </citation>
    <scope>NUCLEOTIDE SEQUENCE [LARGE SCALE GENOMIC DNA]</scope>
    <source>
        <strain evidence="1 2">02-257</strain>
    </source>
</reference>
<sequence>MSTTETRTAWRIAGKGYEFCNCQPGCTCNFNGFPTSPDGSCKAAVVNQITSGHCGDVDLAGVTTLAILDWPKAIHDGGGKAVMVAPPAVTDEQLGALAQIYTGQLGGMPWEILGTTFEVAGVVRADIDVDEDGMHSGFRVEGVGEARGTTLKNPVTGEDHLVSIVLNQGFIWKQGDCGQGTFEVEAEGIHMSFKDSNWILYDFDWTNQN</sequence>
<keyword evidence="2" id="KW-1185">Reference proteome</keyword>
<dbReference type="PIRSF" id="PIRSF033303">
    <property type="entry name" value="UCP033303"/>
    <property type="match status" value="1"/>
</dbReference>
<accession>A0ABY5DSE4</accession>
<dbReference type="EMBL" id="CP098502">
    <property type="protein sequence ID" value="UTI64375.1"/>
    <property type="molecule type" value="Genomic_DNA"/>
</dbReference>
<name>A0ABY5DSE4_9ACTN</name>